<dbReference type="NCBIfam" id="TIGR00050">
    <property type="entry name" value="rRNA_methyl_1"/>
    <property type="match status" value="1"/>
</dbReference>
<dbReference type="AlphaFoldDB" id="B9M425"/>
<sequence>MENSEHMQTSTAISIVLVGTQSPGNIGMVCRAMKNMGLYDLRLVNPCQVDHPEAHKFAVSARDVLDGARLFTSLEDALRDCEISVATTRRHGKYRQEISTPQEIAERVRSQAAMHRVALVFGREDSGLTTEEVALCRWQSTIPTADEYGSLNLAQAVLIFCYELHKRQEVSPAQDTRLLADSAAMEAMYRQMEKTLLKIGFLNPENPAHIMRTLRRIYSRAELDEREVAVLRGMMSQIDWGTGGFKGRKGI</sequence>
<keyword evidence="4 5" id="KW-0949">S-adenosyl-L-methionine</keyword>
<evidence type="ECO:0000256" key="3">
    <source>
        <dbReference type="ARBA" id="ARBA00022679"/>
    </source>
</evidence>
<evidence type="ECO:0000256" key="2">
    <source>
        <dbReference type="ARBA" id="ARBA00022603"/>
    </source>
</evidence>
<comment type="catalytic activity">
    <reaction evidence="5">
        <text>uridine(32) in tRNA + S-adenosyl-L-methionine = 2'-O-methyluridine(32) in tRNA + S-adenosyl-L-homocysteine + H(+)</text>
        <dbReference type="Rhea" id="RHEA:42936"/>
        <dbReference type="Rhea" id="RHEA-COMP:10107"/>
        <dbReference type="Rhea" id="RHEA-COMP:10290"/>
        <dbReference type="ChEBI" id="CHEBI:15378"/>
        <dbReference type="ChEBI" id="CHEBI:57856"/>
        <dbReference type="ChEBI" id="CHEBI:59789"/>
        <dbReference type="ChEBI" id="CHEBI:65315"/>
        <dbReference type="ChEBI" id="CHEBI:74478"/>
        <dbReference type="EC" id="2.1.1.200"/>
    </reaction>
</comment>
<keyword evidence="5" id="KW-0819">tRNA processing</keyword>
<dbReference type="EMBL" id="CP001390">
    <property type="protein sequence ID" value="ACM21480.1"/>
    <property type="molecule type" value="Genomic_DNA"/>
</dbReference>
<evidence type="ECO:0000259" key="6">
    <source>
        <dbReference type="Pfam" id="PF00588"/>
    </source>
</evidence>
<comment type="subcellular location">
    <subcellularLocation>
        <location evidence="5">Cytoplasm</location>
    </subcellularLocation>
</comment>
<dbReference type="GO" id="GO:0106339">
    <property type="term" value="F:tRNA (cytidine(32)-2'-O)-methyltransferase activity"/>
    <property type="evidence" value="ECO:0007669"/>
    <property type="project" value="RHEA"/>
</dbReference>
<dbReference type="eggNOG" id="COG0565">
    <property type="taxonomic scope" value="Bacteria"/>
</dbReference>
<dbReference type="Gene3D" id="1.10.8.590">
    <property type="match status" value="1"/>
</dbReference>
<dbReference type="FunFam" id="3.40.1280.10:FF:000006">
    <property type="entry name" value="Uncharacterized tRNA/rRNA methyltransferase HI_0380"/>
    <property type="match status" value="1"/>
</dbReference>
<dbReference type="PANTHER" id="PTHR42786:SF2">
    <property type="entry name" value="TRNA (CYTIDINE_URIDINE-2'-O-)-METHYLTRANSFERASE TRMJ"/>
    <property type="match status" value="1"/>
</dbReference>
<feature type="domain" description="tRNA/rRNA methyltransferase SpoU type" evidence="6">
    <location>
        <begin position="13"/>
        <end position="162"/>
    </location>
</feature>
<comment type="similarity">
    <text evidence="1">Belongs to the class IV-like SAM-binding methyltransferase superfamily. RNA methyltransferase TrmH family.</text>
</comment>
<dbReference type="InterPro" id="IPR001537">
    <property type="entry name" value="SpoU_MeTrfase"/>
</dbReference>
<dbReference type="InterPro" id="IPR029028">
    <property type="entry name" value="Alpha/beta_knot_MTases"/>
</dbReference>
<dbReference type="PANTHER" id="PTHR42786">
    <property type="entry name" value="TRNA/RRNA METHYLTRANSFERASE"/>
    <property type="match status" value="1"/>
</dbReference>
<evidence type="ECO:0000313" key="8">
    <source>
        <dbReference type="Proteomes" id="UP000007721"/>
    </source>
</evidence>
<keyword evidence="3 7" id="KW-0808">Transferase</keyword>
<comment type="subunit">
    <text evidence="5">Homodimer.</text>
</comment>
<dbReference type="Gene3D" id="3.40.1280.10">
    <property type="match status" value="1"/>
</dbReference>
<dbReference type="HOGENOM" id="CLU_056931_0_1_7"/>
<proteinExistence type="inferred from homology"/>
<dbReference type="GO" id="GO:0160206">
    <property type="term" value="F:tRNA (cytidine(32)/uridine(32)-2'-O)-methyltransferase activity"/>
    <property type="evidence" value="ECO:0007669"/>
    <property type="project" value="UniProtKB-EC"/>
</dbReference>
<dbReference type="PIRSF" id="PIRSF004808">
    <property type="entry name" value="LasT"/>
    <property type="match status" value="1"/>
</dbReference>
<keyword evidence="2 5" id="KW-0489">Methyltransferase</keyword>
<dbReference type="CDD" id="cd18093">
    <property type="entry name" value="SpoU-like_TrmJ"/>
    <property type="match status" value="1"/>
</dbReference>
<organism evidence="7 8">
    <name type="scientific">Geotalea daltonii (strain DSM 22248 / JCM 15807 / FRC-32)</name>
    <name type="common">Geobacter daltonii</name>
    <dbReference type="NCBI Taxonomy" id="316067"/>
    <lineage>
        <taxon>Bacteria</taxon>
        <taxon>Pseudomonadati</taxon>
        <taxon>Thermodesulfobacteriota</taxon>
        <taxon>Desulfuromonadia</taxon>
        <taxon>Geobacterales</taxon>
        <taxon>Geobacteraceae</taxon>
        <taxon>Geotalea</taxon>
    </lineage>
</organism>
<dbReference type="Pfam" id="PF00588">
    <property type="entry name" value="SpoU_methylase"/>
    <property type="match status" value="1"/>
</dbReference>
<name>B9M425_GEODF</name>
<dbReference type="EC" id="2.1.1.200" evidence="5"/>
<comment type="catalytic activity">
    <reaction evidence="5">
        <text>cytidine(32) in tRNA + S-adenosyl-L-methionine = 2'-O-methylcytidine(32) in tRNA + S-adenosyl-L-homocysteine + H(+)</text>
        <dbReference type="Rhea" id="RHEA:42932"/>
        <dbReference type="Rhea" id="RHEA-COMP:10288"/>
        <dbReference type="Rhea" id="RHEA-COMP:10289"/>
        <dbReference type="ChEBI" id="CHEBI:15378"/>
        <dbReference type="ChEBI" id="CHEBI:57856"/>
        <dbReference type="ChEBI" id="CHEBI:59789"/>
        <dbReference type="ChEBI" id="CHEBI:74495"/>
        <dbReference type="ChEBI" id="CHEBI:82748"/>
        <dbReference type="EC" id="2.1.1.200"/>
    </reaction>
</comment>
<dbReference type="InterPro" id="IPR029026">
    <property type="entry name" value="tRNA_m1G_MTases_N"/>
</dbReference>
<keyword evidence="5" id="KW-0963">Cytoplasm</keyword>
<comment type="function">
    <text evidence="5">Catalyzes the formation of 2'O-methylated cytidine (Cm32) or 2'O-methylated uridine (Um32) at position 32 in tRNA.</text>
</comment>
<dbReference type="KEGG" id="geo:Geob_3137"/>
<evidence type="ECO:0000313" key="7">
    <source>
        <dbReference type="EMBL" id="ACM21480.1"/>
    </source>
</evidence>
<dbReference type="InterPro" id="IPR004384">
    <property type="entry name" value="RNA_MeTrfase_TrmJ/LasT"/>
</dbReference>
<gene>
    <name evidence="5 7" type="primary">trmJ</name>
    <name evidence="7" type="ordered locus">Geob_3137</name>
</gene>
<reference evidence="7 8" key="1">
    <citation type="submission" date="2009-01" db="EMBL/GenBank/DDBJ databases">
        <title>Complete sequence of Geobacter sp. FRC-32.</title>
        <authorList>
            <consortium name="US DOE Joint Genome Institute"/>
            <person name="Lucas S."/>
            <person name="Copeland A."/>
            <person name="Lapidus A."/>
            <person name="Glavina del Rio T."/>
            <person name="Dalin E."/>
            <person name="Tice H."/>
            <person name="Bruce D."/>
            <person name="Goodwin L."/>
            <person name="Pitluck S."/>
            <person name="Saunders E."/>
            <person name="Brettin T."/>
            <person name="Detter J.C."/>
            <person name="Han C."/>
            <person name="Larimer F."/>
            <person name="Land M."/>
            <person name="Hauser L."/>
            <person name="Kyrpides N."/>
            <person name="Ovchinnikova G."/>
            <person name="Kostka J."/>
            <person name="Richardson P."/>
        </authorList>
    </citation>
    <scope>NUCLEOTIDE SEQUENCE [LARGE SCALE GENOMIC DNA]</scope>
    <source>
        <strain evidence="8">DSM 22248 / JCM 15807 / FRC-32</strain>
    </source>
</reference>
<evidence type="ECO:0000256" key="5">
    <source>
        <dbReference type="RuleBase" id="RU362024"/>
    </source>
</evidence>
<dbReference type="GO" id="GO:0002128">
    <property type="term" value="P:tRNA nucleoside ribose methylation"/>
    <property type="evidence" value="ECO:0007669"/>
    <property type="project" value="TreeGrafter"/>
</dbReference>
<dbReference type="SUPFAM" id="SSF75217">
    <property type="entry name" value="alpha/beta knot"/>
    <property type="match status" value="1"/>
</dbReference>
<dbReference type="Proteomes" id="UP000007721">
    <property type="component" value="Chromosome"/>
</dbReference>
<dbReference type="STRING" id="316067.Geob_3137"/>
<dbReference type="GO" id="GO:0003723">
    <property type="term" value="F:RNA binding"/>
    <property type="evidence" value="ECO:0007669"/>
    <property type="project" value="InterPro"/>
</dbReference>
<evidence type="ECO:0000256" key="1">
    <source>
        <dbReference type="ARBA" id="ARBA00007228"/>
    </source>
</evidence>
<accession>B9M425</accession>
<evidence type="ECO:0000256" key="4">
    <source>
        <dbReference type="ARBA" id="ARBA00022691"/>
    </source>
</evidence>
<dbReference type="GO" id="GO:0005829">
    <property type="term" value="C:cytosol"/>
    <property type="evidence" value="ECO:0007669"/>
    <property type="project" value="TreeGrafter"/>
</dbReference>
<protein>
    <recommendedName>
        <fullName evidence="5">tRNA (cytidine/uridine-2'-O-)-methyltransferase TrmJ</fullName>
        <ecNumber evidence="5">2.1.1.200</ecNumber>
    </recommendedName>
    <alternativeName>
        <fullName evidence="5">tRNA (cytidine(32)/uridine(32)-2'-O)-methyltransferase</fullName>
    </alternativeName>
    <alternativeName>
        <fullName evidence="5">tRNA Cm32/Um32 methyltransferase</fullName>
    </alternativeName>
</protein>
<keyword evidence="8" id="KW-1185">Reference proteome</keyword>